<sequence length="230" mass="25483">MKEISPSRSNLNNDNVIDNVMSSFQQIQSQIQQNKIAAPAPAPAAPTERSRHEVIFPPSKIKVGANEFEVSLHAPPMSILREFTHIFGPNILPPNTSLFVIPTIQPSLVGSLLNWTNVVSLEKDRLLECFLNLCTSLIPQILPPHIFFDYIDPCSGLPMLHPSNKIYDEVAGCSELLNLRVYNAGGCKVLTHNEYGDGGYPATIFLGGEREEVMRFYQMVVNLYSGNNGT</sequence>
<dbReference type="EMBL" id="BRXX01000455">
    <property type="protein sequence ID" value="GMI12950.1"/>
    <property type="molecule type" value="Genomic_DNA"/>
</dbReference>
<dbReference type="Proteomes" id="UP001165160">
    <property type="component" value="Unassembled WGS sequence"/>
</dbReference>
<dbReference type="AlphaFoldDB" id="A0A9W7KVL8"/>
<comment type="caution">
    <text evidence="1">The sequence shown here is derived from an EMBL/GenBank/DDBJ whole genome shotgun (WGS) entry which is preliminary data.</text>
</comment>
<keyword evidence="2" id="KW-1185">Reference proteome</keyword>
<proteinExistence type="predicted"/>
<dbReference type="InterPro" id="IPR019362">
    <property type="entry name" value="MMADHC"/>
</dbReference>
<accession>A0A9W7KVL8</accession>
<dbReference type="PANTHER" id="PTHR13192:SF3">
    <property type="entry name" value="COBALAMIN TRAFFICKING PROTEIN CBLD"/>
    <property type="match status" value="1"/>
</dbReference>
<dbReference type="Pfam" id="PF10229">
    <property type="entry name" value="MMADHC"/>
    <property type="match status" value="1"/>
</dbReference>
<dbReference type="GO" id="GO:0009235">
    <property type="term" value="P:cobalamin metabolic process"/>
    <property type="evidence" value="ECO:0007669"/>
    <property type="project" value="InterPro"/>
</dbReference>
<dbReference type="PANTHER" id="PTHR13192">
    <property type="entry name" value="MY011 PROTEIN"/>
    <property type="match status" value="1"/>
</dbReference>
<evidence type="ECO:0000313" key="2">
    <source>
        <dbReference type="Proteomes" id="UP001165160"/>
    </source>
</evidence>
<gene>
    <name evidence="1" type="ORF">TrVE_jg4244</name>
</gene>
<evidence type="ECO:0000313" key="1">
    <source>
        <dbReference type="EMBL" id="GMI12950.1"/>
    </source>
</evidence>
<name>A0A9W7KVL8_9STRA</name>
<protein>
    <submittedName>
        <fullName evidence="1">Uncharacterized protein</fullName>
    </submittedName>
</protein>
<reference evidence="2" key="1">
    <citation type="journal article" date="2023" name="Commun. Biol.">
        <title>Genome analysis of Parmales, the sister group of diatoms, reveals the evolutionary specialization of diatoms from phago-mixotrophs to photoautotrophs.</title>
        <authorList>
            <person name="Ban H."/>
            <person name="Sato S."/>
            <person name="Yoshikawa S."/>
            <person name="Yamada K."/>
            <person name="Nakamura Y."/>
            <person name="Ichinomiya M."/>
            <person name="Sato N."/>
            <person name="Blanc-Mathieu R."/>
            <person name="Endo H."/>
            <person name="Kuwata A."/>
            <person name="Ogata H."/>
        </authorList>
    </citation>
    <scope>NUCLEOTIDE SEQUENCE [LARGE SCALE GENOMIC DNA]</scope>
    <source>
        <strain evidence="2">NIES 3699</strain>
    </source>
</reference>
<organism evidence="1 2">
    <name type="scientific">Triparma verrucosa</name>
    <dbReference type="NCBI Taxonomy" id="1606542"/>
    <lineage>
        <taxon>Eukaryota</taxon>
        <taxon>Sar</taxon>
        <taxon>Stramenopiles</taxon>
        <taxon>Ochrophyta</taxon>
        <taxon>Bolidophyceae</taxon>
        <taxon>Parmales</taxon>
        <taxon>Triparmaceae</taxon>
        <taxon>Triparma</taxon>
    </lineage>
</organism>